<name>A0A0R1JQV8_9LACO</name>
<keyword evidence="1" id="KW-1133">Transmembrane helix</keyword>
<dbReference type="GeneID" id="84783446"/>
<reference evidence="2 3" key="1">
    <citation type="journal article" date="2015" name="Genome Announc.">
        <title>Expanding the biotechnology potential of lactobacilli through comparative genomics of 213 strains and associated genera.</title>
        <authorList>
            <person name="Sun Z."/>
            <person name="Harris H.M."/>
            <person name="McCann A."/>
            <person name="Guo C."/>
            <person name="Argimon S."/>
            <person name="Zhang W."/>
            <person name="Yang X."/>
            <person name="Jeffery I.B."/>
            <person name="Cooney J.C."/>
            <person name="Kagawa T.F."/>
            <person name="Liu W."/>
            <person name="Song Y."/>
            <person name="Salvetti E."/>
            <person name="Wrobel A."/>
            <person name="Rasinkangas P."/>
            <person name="Parkhill J."/>
            <person name="Rea M.C."/>
            <person name="O'Sullivan O."/>
            <person name="Ritari J."/>
            <person name="Douillard F.P."/>
            <person name="Paul Ross R."/>
            <person name="Yang R."/>
            <person name="Briner A.E."/>
            <person name="Felis G.E."/>
            <person name="de Vos W.M."/>
            <person name="Barrangou R."/>
            <person name="Klaenhammer T.R."/>
            <person name="Caufield P.W."/>
            <person name="Cui Y."/>
            <person name="Zhang H."/>
            <person name="O'Toole P.W."/>
        </authorList>
    </citation>
    <scope>NUCLEOTIDE SEQUENCE [LARGE SCALE GENOMIC DNA]</scope>
    <source>
        <strain evidence="2 3">DSM 19117</strain>
    </source>
</reference>
<evidence type="ECO:0000313" key="2">
    <source>
        <dbReference type="EMBL" id="KRK73548.1"/>
    </source>
</evidence>
<gene>
    <name evidence="2" type="ORF">FD30_GL000386</name>
</gene>
<dbReference type="PATRIC" id="fig|1423773.3.peg.394"/>
<keyword evidence="1" id="KW-0472">Membrane</keyword>
<dbReference type="Proteomes" id="UP000051162">
    <property type="component" value="Unassembled WGS sequence"/>
</dbReference>
<dbReference type="AlphaFoldDB" id="A0A0R1JQV8"/>
<evidence type="ECO:0000313" key="3">
    <source>
        <dbReference type="Proteomes" id="UP000051162"/>
    </source>
</evidence>
<dbReference type="OrthoDB" id="3174721at2"/>
<dbReference type="EMBL" id="AZDT01000058">
    <property type="protein sequence ID" value="KRK73548.1"/>
    <property type="molecule type" value="Genomic_DNA"/>
</dbReference>
<keyword evidence="1" id="KW-0812">Transmembrane</keyword>
<protein>
    <submittedName>
        <fullName evidence="2">Uncharacterized protein</fullName>
    </submittedName>
</protein>
<keyword evidence="3" id="KW-1185">Reference proteome</keyword>
<sequence length="128" mass="14330">MAILEIGPLADWAEATAELLAVCVALFLPYYTDYQKKKHQRRNLKIVLQELVQAALEQRPDSVKTLDIFIKVSFLGNRDSANDELLMVGSHMVSLFEDTALDRQATQQEVVRLMAQLGLSVTEPVVAD</sequence>
<accession>A0A0R1JQV8</accession>
<dbReference type="RefSeq" id="WP_056944682.1">
    <property type="nucleotide sequence ID" value="NZ_AZDT01000058.1"/>
</dbReference>
<proteinExistence type="predicted"/>
<feature type="transmembrane region" description="Helical" evidence="1">
    <location>
        <begin position="12"/>
        <end position="32"/>
    </location>
</feature>
<organism evidence="2 3">
    <name type="scientific">Levilactobacillus namurensis DSM 19117</name>
    <dbReference type="NCBI Taxonomy" id="1423773"/>
    <lineage>
        <taxon>Bacteria</taxon>
        <taxon>Bacillati</taxon>
        <taxon>Bacillota</taxon>
        <taxon>Bacilli</taxon>
        <taxon>Lactobacillales</taxon>
        <taxon>Lactobacillaceae</taxon>
        <taxon>Levilactobacillus</taxon>
    </lineage>
</organism>
<comment type="caution">
    <text evidence="2">The sequence shown here is derived from an EMBL/GenBank/DDBJ whole genome shotgun (WGS) entry which is preliminary data.</text>
</comment>
<evidence type="ECO:0000256" key="1">
    <source>
        <dbReference type="SAM" id="Phobius"/>
    </source>
</evidence>